<dbReference type="OrthoDB" id="6386941at2"/>
<keyword evidence="4" id="KW-1185">Reference proteome</keyword>
<comment type="caution">
    <text evidence="3">The sequence shown here is derived from an EMBL/GenBank/DDBJ whole genome shotgun (WGS) entry which is preliminary data.</text>
</comment>
<evidence type="ECO:0000313" key="3">
    <source>
        <dbReference type="EMBL" id="EOL41649.1"/>
    </source>
</evidence>
<sequence>MSVVNQVKEFRKYHKLTQEELAKRVNVSRQTIISLEKGSYVPSLELALDISSVFGVTVEQLFKKERSRHEKN</sequence>
<evidence type="ECO:0000259" key="2">
    <source>
        <dbReference type="PROSITE" id="PS50943"/>
    </source>
</evidence>
<accession>R3TJQ2</accession>
<dbReference type="eggNOG" id="COG1476">
    <property type="taxonomic scope" value="Bacteria"/>
</dbReference>
<evidence type="ECO:0000313" key="4">
    <source>
        <dbReference type="Proteomes" id="UP000013785"/>
    </source>
</evidence>
<dbReference type="PANTHER" id="PTHR46558">
    <property type="entry name" value="TRACRIPTIONAL REGULATORY PROTEIN-RELATED-RELATED"/>
    <property type="match status" value="1"/>
</dbReference>
<dbReference type="STRING" id="154621.RV11_GL002828"/>
<dbReference type="GO" id="GO:0003677">
    <property type="term" value="F:DNA binding"/>
    <property type="evidence" value="ECO:0007669"/>
    <property type="project" value="UniProtKB-KW"/>
</dbReference>
<protein>
    <recommendedName>
        <fullName evidence="2">HTH cro/C1-type domain-containing protein</fullName>
    </recommendedName>
</protein>
<evidence type="ECO:0000256" key="1">
    <source>
        <dbReference type="ARBA" id="ARBA00023125"/>
    </source>
</evidence>
<keyword evidence="1" id="KW-0238">DNA-binding</keyword>
<dbReference type="InterPro" id="IPR001387">
    <property type="entry name" value="Cro/C1-type_HTH"/>
</dbReference>
<dbReference type="EMBL" id="AJAT01000018">
    <property type="protein sequence ID" value="EOL41649.1"/>
    <property type="molecule type" value="Genomic_DNA"/>
</dbReference>
<dbReference type="SMART" id="SM00530">
    <property type="entry name" value="HTH_XRE"/>
    <property type="match status" value="1"/>
</dbReference>
<dbReference type="Pfam" id="PF01381">
    <property type="entry name" value="HTH_3"/>
    <property type="match status" value="1"/>
</dbReference>
<dbReference type="Gene3D" id="1.10.260.40">
    <property type="entry name" value="lambda repressor-like DNA-binding domains"/>
    <property type="match status" value="1"/>
</dbReference>
<dbReference type="RefSeq" id="WP_010769845.1">
    <property type="nucleotide sequence ID" value="NZ_ASWE01000001.1"/>
</dbReference>
<dbReference type="InterPro" id="IPR010982">
    <property type="entry name" value="Lambda_DNA-bd_dom_sf"/>
</dbReference>
<gene>
    <name evidence="3" type="ORF">UC3_03214</name>
</gene>
<dbReference type="PROSITE" id="PS50943">
    <property type="entry name" value="HTH_CROC1"/>
    <property type="match status" value="1"/>
</dbReference>
<dbReference type="PANTHER" id="PTHR46558:SF4">
    <property type="entry name" value="DNA-BIDING PHAGE PROTEIN"/>
    <property type="match status" value="1"/>
</dbReference>
<dbReference type="HOGENOM" id="CLU_066192_44_1_9"/>
<reference evidence="3 4" key="1">
    <citation type="submission" date="2013-02" db="EMBL/GenBank/DDBJ databases">
        <title>The Genome Sequence of Enterococcus phoeniculicola BAA-412.</title>
        <authorList>
            <consortium name="The Broad Institute Genome Sequencing Platform"/>
            <consortium name="The Broad Institute Genome Sequencing Center for Infectious Disease"/>
            <person name="Earl A.M."/>
            <person name="Gilmore M.S."/>
            <person name="Lebreton F."/>
            <person name="Walker B."/>
            <person name="Young S.K."/>
            <person name="Zeng Q."/>
            <person name="Gargeya S."/>
            <person name="Fitzgerald M."/>
            <person name="Haas B."/>
            <person name="Abouelleil A."/>
            <person name="Alvarado L."/>
            <person name="Arachchi H.M."/>
            <person name="Berlin A.M."/>
            <person name="Chapman S.B."/>
            <person name="Dewar J."/>
            <person name="Goldberg J."/>
            <person name="Griggs A."/>
            <person name="Gujja S."/>
            <person name="Hansen M."/>
            <person name="Howarth C."/>
            <person name="Imamovic A."/>
            <person name="Larimer J."/>
            <person name="McCowan C."/>
            <person name="Murphy C."/>
            <person name="Neiman D."/>
            <person name="Pearson M."/>
            <person name="Priest M."/>
            <person name="Roberts A."/>
            <person name="Saif S."/>
            <person name="Shea T."/>
            <person name="Sisk P."/>
            <person name="Sykes S."/>
            <person name="Wortman J."/>
            <person name="Nusbaum C."/>
            <person name="Birren B."/>
        </authorList>
    </citation>
    <scope>NUCLEOTIDE SEQUENCE [LARGE SCALE GENOMIC DNA]</scope>
    <source>
        <strain evidence="3 4">ATCC BAA-412</strain>
    </source>
</reference>
<organism evidence="3 4">
    <name type="scientific">Enterococcus phoeniculicola ATCC BAA-412</name>
    <dbReference type="NCBI Taxonomy" id="1158610"/>
    <lineage>
        <taxon>Bacteria</taxon>
        <taxon>Bacillati</taxon>
        <taxon>Bacillota</taxon>
        <taxon>Bacilli</taxon>
        <taxon>Lactobacillales</taxon>
        <taxon>Enterococcaceae</taxon>
        <taxon>Enterococcus</taxon>
    </lineage>
</organism>
<dbReference type="CDD" id="cd00093">
    <property type="entry name" value="HTH_XRE"/>
    <property type="match status" value="1"/>
</dbReference>
<dbReference type="PATRIC" id="fig|1158610.3.peg.3202"/>
<feature type="domain" description="HTH cro/C1-type" evidence="2">
    <location>
        <begin position="7"/>
        <end position="61"/>
    </location>
</feature>
<dbReference type="SUPFAM" id="SSF47413">
    <property type="entry name" value="lambda repressor-like DNA-binding domains"/>
    <property type="match status" value="1"/>
</dbReference>
<dbReference type="AlphaFoldDB" id="R3TJQ2"/>
<dbReference type="Proteomes" id="UP000013785">
    <property type="component" value="Unassembled WGS sequence"/>
</dbReference>
<proteinExistence type="predicted"/>
<name>R3TJQ2_9ENTE</name>